<dbReference type="SUPFAM" id="SSF53300">
    <property type="entry name" value="vWA-like"/>
    <property type="match status" value="1"/>
</dbReference>
<evidence type="ECO:0000259" key="3">
    <source>
        <dbReference type="PROSITE" id="PS51468"/>
    </source>
</evidence>
<dbReference type="PROSITE" id="PS51468">
    <property type="entry name" value="VIT"/>
    <property type="match status" value="1"/>
</dbReference>
<dbReference type="InterPro" id="IPR036465">
    <property type="entry name" value="vWFA_dom_sf"/>
</dbReference>
<gene>
    <name evidence="4" type="ORF">FSP39_010231</name>
</gene>
<dbReference type="Gene3D" id="3.40.50.410">
    <property type="entry name" value="von Willebrand factor, type A domain"/>
    <property type="match status" value="1"/>
</dbReference>
<dbReference type="InterPro" id="IPR002035">
    <property type="entry name" value="VWF_A"/>
</dbReference>
<dbReference type="InterPro" id="IPR013694">
    <property type="entry name" value="VIT"/>
</dbReference>
<feature type="compositionally biased region" description="Low complexity" evidence="1">
    <location>
        <begin position="730"/>
        <end position="751"/>
    </location>
</feature>
<dbReference type="SMART" id="SM00327">
    <property type="entry name" value="VWA"/>
    <property type="match status" value="1"/>
</dbReference>
<evidence type="ECO:0000256" key="1">
    <source>
        <dbReference type="SAM" id="MobiDB-lite"/>
    </source>
</evidence>
<proteinExistence type="predicted"/>
<dbReference type="PANTHER" id="PTHR45737">
    <property type="entry name" value="VON WILLEBRAND FACTOR A DOMAIN-CONTAINING PROTEIN 5A"/>
    <property type="match status" value="1"/>
</dbReference>
<evidence type="ECO:0000259" key="2">
    <source>
        <dbReference type="PROSITE" id="PS50234"/>
    </source>
</evidence>
<dbReference type="Pfam" id="PF08487">
    <property type="entry name" value="VIT"/>
    <property type="match status" value="1"/>
</dbReference>
<accession>A0AA88XLV0</accession>
<dbReference type="PROSITE" id="PS50234">
    <property type="entry name" value="VWFA"/>
    <property type="match status" value="1"/>
</dbReference>
<organism evidence="4 5">
    <name type="scientific">Pinctada imbricata</name>
    <name type="common">Atlantic pearl-oyster</name>
    <name type="synonym">Pinctada martensii</name>
    <dbReference type="NCBI Taxonomy" id="66713"/>
    <lineage>
        <taxon>Eukaryota</taxon>
        <taxon>Metazoa</taxon>
        <taxon>Spiralia</taxon>
        <taxon>Lophotrochozoa</taxon>
        <taxon>Mollusca</taxon>
        <taxon>Bivalvia</taxon>
        <taxon>Autobranchia</taxon>
        <taxon>Pteriomorphia</taxon>
        <taxon>Pterioida</taxon>
        <taxon>Pterioidea</taxon>
        <taxon>Pteriidae</taxon>
        <taxon>Pinctada</taxon>
    </lineage>
</organism>
<dbReference type="SMART" id="SM00609">
    <property type="entry name" value="VIT"/>
    <property type="match status" value="1"/>
</dbReference>
<feature type="region of interest" description="Disordered" evidence="1">
    <location>
        <begin position="882"/>
        <end position="902"/>
    </location>
</feature>
<evidence type="ECO:0000313" key="5">
    <source>
        <dbReference type="Proteomes" id="UP001186944"/>
    </source>
</evidence>
<dbReference type="EMBL" id="VSWD01000011">
    <property type="protein sequence ID" value="KAK3087757.1"/>
    <property type="molecule type" value="Genomic_DNA"/>
</dbReference>
<feature type="compositionally biased region" description="Low complexity" evidence="1">
    <location>
        <begin position="704"/>
        <end position="720"/>
    </location>
</feature>
<sequence>MNLKDIVNWVTNKSYCTKLIVFTTSLQFSFFFAVPLTSTSISVTIGAAIGHVDSELTYLNDGDEAVETVFSFPLDEQSAVYKFQAEIDGKIIVAECQEKEQARETYKDAIDQGHTAFLLEERDESADILTCKLGNLPPQSLAKLNICYVTELDSEPGGWFVYTLPTVLRPRYTPQSVNPANPPPAPSGFAFGFGASQKPSVYASTLPYTIKFRVDIHSRNKIREIKTNSDWMTIEYSDYNTVGKVEFNGRSQVDSDHDLTIHVAYEDANQPQAIVERGTSGGSGILSKDVLALSFYPDLDKDATTLGEFIFVIDRSGSMGGNNIKNAKETLLLLLKSLPVGCYFNVVSFGSMYSVLFDSQSEMYTESSLTRAIQLQQTMNADMGGTEILQPLQEIYLKSTIPEHPRQIFLLTDGGVANTKEVVKLVGQNANNSRVFAVGIGEGASTSLVKGVARAGRGKAVFVKGEDRLQEKVMSLLKCAMQPVVDDVSVEWELPTKVGVTNIPQTPPPIYNEEKTVLYALLTGSEELVTFDGRLKLKGKAQGREFEYCLDFTESQPQNNDVGPLPIHRLAAKSLIKELEDKELKAEGKESKEKITKQIVTVSLSANIASRHTSFVGVDKDSKVKVAEFFDTAFFQQQQQQQHLYGGGLFFNSAPMRASAAFAASSSMVPQGRSMGCFGSKSATPPYLQKQFISSAPQQQQTLSNSSNAFGSSQGFSFGGPMPPPPPPQSSSFGFGSTTGNFSSALMGAPAPGAPPPPQASSFGFGSTTGKFSFGAPPPPPPPQSSAFGFGSSKGNSVASFGNSKAPTSSSQFSFGASQGSPAPAGGFFAAKSKDQTPTFSFGGPSATSSNSFSGQSNFGKKSSGSDTWSGDCFEFGTRQSGQQSQSFFGGGPQNQTMPTSNPTPLGEAGDAMMKIVSLQTFVGSWSMSEELCKTIGKDLSTLTSSAGTQNMEVWATVLALAWLDRNCSQRKGEWEMIESKARRWLLQTVKADEVSRLIEYAKGLV</sequence>
<dbReference type="Pfam" id="PF13768">
    <property type="entry name" value="VWA_3"/>
    <property type="match status" value="1"/>
</dbReference>
<comment type="caution">
    <text evidence="4">The sequence shown here is derived from an EMBL/GenBank/DDBJ whole genome shotgun (WGS) entry which is preliminary data.</text>
</comment>
<name>A0AA88XLV0_PINIB</name>
<dbReference type="PANTHER" id="PTHR45737:SF6">
    <property type="entry name" value="VON WILLEBRAND FACTOR A DOMAIN-CONTAINING PROTEIN 5A"/>
    <property type="match status" value="1"/>
</dbReference>
<keyword evidence="5" id="KW-1185">Reference proteome</keyword>
<feature type="compositionally biased region" description="Low complexity" evidence="1">
    <location>
        <begin position="809"/>
        <end position="831"/>
    </location>
</feature>
<evidence type="ECO:0000313" key="4">
    <source>
        <dbReference type="EMBL" id="KAK3087757.1"/>
    </source>
</evidence>
<feature type="compositionally biased region" description="Low complexity" evidence="1">
    <location>
        <begin position="849"/>
        <end position="860"/>
    </location>
</feature>
<feature type="compositionally biased region" description="Polar residues" evidence="1">
    <location>
        <begin position="694"/>
        <end position="703"/>
    </location>
</feature>
<dbReference type="Proteomes" id="UP001186944">
    <property type="component" value="Unassembled WGS sequence"/>
</dbReference>
<feature type="region of interest" description="Disordered" evidence="1">
    <location>
        <begin position="694"/>
        <end position="865"/>
    </location>
</feature>
<dbReference type="AlphaFoldDB" id="A0AA88XLV0"/>
<feature type="compositionally biased region" description="Low complexity" evidence="1">
    <location>
        <begin position="760"/>
        <end position="775"/>
    </location>
</feature>
<feature type="compositionally biased region" description="Polar residues" evidence="1">
    <location>
        <begin position="794"/>
        <end position="808"/>
    </location>
</feature>
<feature type="domain" description="VWFA" evidence="2">
    <location>
        <begin position="308"/>
        <end position="477"/>
    </location>
</feature>
<reference evidence="4" key="1">
    <citation type="submission" date="2019-08" db="EMBL/GenBank/DDBJ databases">
        <title>The improved chromosome-level genome for the pearl oyster Pinctada fucata martensii using PacBio sequencing and Hi-C.</title>
        <authorList>
            <person name="Zheng Z."/>
        </authorList>
    </citation>
    <scope>NUCLEOTIDE SEQUENCE</scope>
    <source>
        <strain evidence="4">ZZ-2019</strain>
        <tissue evidence="4">Adductor muscle</tissue>
    </source>
</reference>
<feature type="domain" description="VIT" evidence="3">
    <location>
        <begin position="20"/>
        <end position="150"/>
    </location>
</feature>
<protein>
    <submittedName>
        <fullName evidence="4">Uncharacterized protein</fullName>
    </submittedName>
</protein>